<keyword evidence="11" id="KW-1185">Reference proteome</keyword>
<dbReference type="GO" id="GO:1902025">
    <property type="term" value="P:nitrate import"/>
    <property type="evidence" value="ECO:0007669"/>
    <property type="project" value="TreeGrafter"/>
</dbReference>
<reference evidence="10 11" key="1">
    <citation type="submission" date="2024-01" db="EMBL/GenBank/DDBJ databases">
        <title>The genomes of 5 underutilized Papilionoideae crops provide insights into root nodulation and disease resistanc.</title>
        <authorList>
            <person name="Jiang F."/>
        </authorList>
    </citation>
    <scope>NUCLEOTIDE SEQUENCE [LARGE SCALE GENOMIC DNA]</scope>
    <source>
        <strain evidence="10">LVBAO_FW01</strain>
        <tissue evidence="10">Leaves</tissue>
    </source>
</reference>
<organism evidence="10 11">
    <name type="scientific">Canavalia gladiata</name>
    <name type="common">Sword bean</name>
    <name type="synonym">Dolichos gladiatus</name>
    <dbReference type="NCBI Taxonomy" id="3824"/>
    <lineage>
        <taxon>Eukaryota</taxon>
        <taxon>Viridiplantae</taxon>
        <taxon>Streptophyta</taxon>
        <taxon>Embryophyta</taxon>
        <taxon>Tracheophyta</taxon>
        <taxon>Spermatophyta</taxon>
        <taxon>Magnoliopsida</taxon>
        <taxon>eudicotyledons</taxon>
        <taxon>Gunneridae</taxon>
        <taxon>Pentapetalae</taxon>
        <taxon>rosids</taxon>
        <taxon>fabids</taxon>
        <taxon>Fabales</taxon>
        <taxon>Fabaceae</taxon>
        <taxon>Papilionoideae</taxon>
        <taxon>50 kb inversion clade</taxon>
        <taxon>NPAAA clade</taxon>
        <taxon>indigoferoid/millettioid clade</taxon>
        <taxon>Phaseoleae</taxon>
        <taxon>Canavalia</taxon>
    </lineage>
</organism>
<keyword evidence="4" id="KW-0964">Secreted</keyword>
<sequence>MAQNKFIFSMIFFALIIFCQRFESTEGRYLKYDQGNQSLMKHNKHHDDMHGGNSATNEATFINVSPPTKVGATGAAPPPGHDVDDFRPTTPGHSPGVGHSVHN</sequence>
<dbReference type="GO" id="GO:0048046">
    <property type="term" value="C:apoplast"/>
    <property type="evidence" value="ECO:0007669"/>
    <property type="project" value="UniProtKB-SubCell"/>
</dbReference>
<evidence type="ECO:0008006" key="12">
    <source>
        <dbReference type="Google" id="ProtNLM"/>
    </source>
</evidence>
<evidence type="ECO:0000256" key="9">
    <source>
        <dbReference type="SAM" id="SignalP"/>
    </source>
</evidence>
<dbReference type="GO" id="GO:2000280">
    <property type="term" value="P:regulation of root development"/>
    <property type="evidence" value="ECO:0007669"/>
    <property type="project" value="TreeGrafter"/>
</dbReference>
<evidence type="ECO:0000256" key="1">
    <source>
        <dbReference type="ARBA" id="ARBA00004271"/>
    </source>
</evidence>
<keyword evidence="6 9" id="KW-0732">Signal</keyword>
<keyword evidence="7" id="KW-0379">Hydroxylation</keyword>
<dbReference type="GO" id="GO:0006995">
    <property type="term" value="P:cellular response to nitrogen starvation"/>
    <property type="evidence" value="ECO:0007669"/>
    <property type="project" value="UniProtKB-ARBA"/>
</dbReference>
<evidence type="ECO:0000313" key="10">
    <source>
        <dbReference type="EMBL" id="KAK7331096.1"/>
    </source>
</evidence>
<evidence type="ECO:0000256" key="6">
    <source>
        <dbReference type="ARBA" id="ARBA00022729"/>
    </source>
</evidence>
<comment type="caution">
    <text evidence="10">The sequence shown here is derived from an EMBL/GenBank/DDBJ whole genome shotgun (WGS) entry which is preliminary data.</text>
</comment>
<keyword evidence="3" id="KW-0052">Apoplast</keyword>
<evidence type="ECO:0000256" key="7">
    <source>
        <dbReference type="ARBA" id="ARBA00023278"/>
    </source>
</evidence>
<dbReference type="GO" id="GO:1901371">
    <property type="term" value="P:regulation of leaf morphogenesis"/>
    <property type="evidence" value="ECO:0007669"/>
    <property type="project" value="TreeGrafter"/>
</dbReference>
<dbReference type="EMBL" id="JAYMYQ010000005">
    <property type="protein sequence ID" value="KAK7331096.1"/>
    <property type="molecule type" value="Genomic_DNA"/>
</dbReference>
<evidence type="ECO:0000256" key="8">
    <source>
        <dbReference type="SAM" id="MobiDB-lite"/>
    </source>
</evidence>
<evidence type="ECO:0000256" key="5">
    <source>
        <dbReference type="ARBA" id="ARBA00022702"/>
    </source>
</evidence>
<dbReference type="AlphaFoldDB" id="A0AAN9L8H3"/>
<dbReference type="PANTHER" id="PTHR33348">
    <property type="entry name" value="PRECURSOR OF CEP5"/>
    <property type="match status" value="1"/>
</dbReference>
<comment type="subcellular location">
    <subcellularLocation>
        <location evidence="1">Secreted</location>
        <location evidence="1">Extracellular space</location>
        <location evidence="1">Apoplast</location>
    </subcellularLocation>
</comment>
<dbReference type="InterPro" id="IPR033250">
    <property type="entry name" value="CEP"/>
</dbReference>
<feature type="region of interest" description="Disordered" evidence="8">
    <location>
        <begin position="41"/>
        <end position="103"/>
    </location>
</feature>
<evidence type="ECO:0000256" key="2">
    <source>
        <dbReference type="ARBA" id="ARBA00008963"/>
    </source>
</evidence>
<dbReference type="GO" id="GO:0048364">
    <property type="term" value="P:root development"/>
    <property type="evidence" value="ECO:0007669"/>
    <property type="project" value="InterPro"/>
</dbReference>
<name>A0AAN9L8H3_CANGL</name>
<dbReference type="GO" id="GO:0005179">
    <property type="term" value="F:hormone activity"/>
    <property type="evidence" value="ECO:0007669"/>
    <property type="project" value="UniProtKB-KW"/>
</dbReference>
<dbReference type="PANTHER" id="PTHR33348:SF40">
    <property type="entry name" value="PRECURSOR OF CEP3"/>
    <property type="match status" value="1"/>
</dbReference>
<dbReference type="Proteomes" id="UP001367508">
    <property type="component" value="Unassembled WGS sequence"/>
</dbReference>
<protein>
    <recommendedName>
        <fullName evidence="12">Encoded peptide</fullName>
    </recommendedName>
</protein>
<keyword evidence="5" id="KW-0372">Hormone</keyword>
<evidence type="ECO:0000256" key="3">
    <source>
        <dbReference type="ARBA" id="ARBA00022523"/>
    </source>
</evidence>
<accession>A0AAN9L8H3</accession>
<evidence type="ECO:0000256" key="4">
    <source>
        <dbReference type="ARBA" id="ARBA00022525"/>
    </source>
</evidence>
<gene>
    <name evidence="10" type="ORF">VNO77_25310</name>
</gene>
<evidence type="ECO:0000313" key="11">
    <source>
        <dbReference type="Proteomes" id="UP001367508"/>
    </source>
</evidence>
<proteinExistence type="inferred from homology"/>
<feature type="signal peptide" evidence="9">
    <location>
        <begin position="1"/>
        <end position="27"/>
    </location>
</feature>
<feature type="compositionally biased region" description="Polar residues" evidence="8">
    <location>
        <begin position="53"/>
        <end position="66"/>
    </location>
</feature>
<comment type="similarity">
    <text evidence="2">Belongs to the C-terminally encoded plant signaling peptide (CEP) family.</text>
</comment>
<feature type="chain" id="PRO_5042964682" description="Encoded peptide" evidence="9">
    <location>
        <begin position="28"/>
        <end position="103"/>
    </location>
</feature>